<name>A0A8T0K6D8_PHAAN</name>
<organism evidence="9 10">
    <name type="scientific">Phaseolus angularis</name>
    <name type="common">Azuki bean</name>
    <name type="synonym">Vigna angularis</name>
    <dbReference type="NCBI Taxonomy" id="3914"/>
    <lineage>
        <taxon>Eukaryota</taxon>
        <taxon>Viridiplantae</taxon>
        <taxon>Streptophyta</taxon>
        <taxon>Embryophyta</taxon>
        <taxon>Tracheophyta</taxon>
        <taxon>Spermatophyta</taxon>
        <taxon>Magnoliopsida</taxon>
        <taxon>eudicotyledons</taxon>
        <taxon>Gunneridae</taxon>
        <taxon>Pentapetalae</taxon>
        <taxon>rosids</taxon>
        <taxon>fabids</taxon>
        <taxon>Fabales</taxon>
        <taxon>Fabaceae</taxon>
        <taxon>Papilionoideae</taxon>
        <taxon>50 kb inversion clade</taxon>
        <taxon>NPAAA clade</taxon>
        <taxon>indigoferoid/millettioid clade</taxon>
        <taxon>Phaseoleae</taxon>
        <taxon>Vigna</taxon>
    </lineage>
</organism>
<dbReference type="Pfam" id="PF00082">
    <property type="entry name" value="Peptidase_S8"/>
    <property type="match status" value="1"/>
</dbReference>
<dbReference type="GO" id="GO:0006508">
    <property type="term" value="P:proteolysis"/>
    <property type="evidence" value="ECO:0007669"/>
    <property type="project" value="UniProtKB-KW"/>
</dbReference>
<dbReference type="InterPro" id="IPR023828">
    <property type="entry name" value="Peptidase_S8_Ser-AS"/>
</dbReference>
<dbReference type="InterPro" id="IPR036852">
    <property type="entry name" value="Peptidase_S8/S53_dom_sf"/>
</dbReference>
<protein>
    <submittedName>
        <fullName evidence="9">Subtilisin-like protease</fullName>
    </submittedName>
</protein>
<evidence type="ECO:0000256" key="4">
    <source>
        <dbReference type="ARBA" id="ARBA00022729"/>
    </source>
</evidence>
<dbReference type="Gene3D" id="3.40.50.200">
    <property type="entry name" value="Peptidase S8/S53 domain"/>
    <property type="match status" value="1"/>
</dbReference>
<dbReference type="PANTHER" id="PTHR10795">
    <property type="entry name" value="PROPROTEIN CONVERTASE SUBTILISIN/KEXIN"/>
    <property type="match status" value="1"/>
</dbReference>
<comment type="caution">
    <text evidence="7">Lacks conserved residue(s) required for the propagation of feature annotation.</text>
</comment>
<dbReference type="PROSITE" id="PS00138">
    <property type="entry name" value="SUBTILASE_SER"/>
    <property type="match status" value="1"/>
</dbReference>
<evidence type="ECO:0000313" key="9">
    <source>
        <dbReference type="EMBL" id="KAG2391255.1"/>
    </source>
</evidence>
<evidence type="ECO:0000256" key="6">
    <source>
        <dbReference type="ARBA" id="ARBA00022825"/>
    </source>
</evidence>
<dbReference type="InterPro" id="IPR000209">
    <property type="entry name" value="Peptidase_S8/S53_dom"/>
</dbReference>
<evidence type="ECO:0000259" key="8">
    <source>
        <dbReference type="Pfam" id="PF00082"/>
    </source>
</evidence>
<dbReference type="AlphaFoldDB" id="A0A8T0K6D8"/>
<dbReference type="SUPFAM" id="SSF52743">
    <property type="entry name" value="Subtilisin-like"/>
    <property type="match status" value="1"/>
</dbReference>
<evidence type="ECO:0000256" key="7">
    <source>
        <dbReference type="PROSITE-ProRule" id="PRU01240"/>
    </source>
</evidence>
<comment type="subcellular location">
    <subcellularLocation>
        <location evidence="1">Secreted</location>
    </subcellularLocation>
</comment>
<sequence>MFPLIYAGDVPNTADGYNSSISRFCYDNSVDKHLVKGKIVLCDRIGSPSDVGVLSGAAGMLVGATDAKDAPTTYALPAAFISLRKFNLVHSYMISSRSDEDNDSQTPFIVSFSSRGPNPITPNTLKPDLAAPGVNILAAWSPVYPISTFRGDKRAVQYNIDSGTSMACPHAAAAAAYVKSFHPNWSPAMIKSALMTTGKVCSASLGYFSI</sequence>
<dbReference type="Proteomes" id="UP000743370">
    <property type="component" value="Unassembled WGS sequence"/>
</dbReference>
<keyword evidence="5" id="KW-0378">Hydrolase</keyword>
<dbReference type="InterPro" id="IPR045051">
    <property type="entry name" value="SBT"/>
</dbReference>
<proteinExistence type="inferred from homology"/>
<evidence type="ECO:0000256" key="3">
    <source>
        <dbReference type="ARBA" id="ARBA00022670"/>
    </source>
</evidence>
<evidence type="ECO:0000256" key="1">
    <source>
        <dbReference type="ARBA" id="ARBA00004613"/>
    </source>
</evidence>
<evidence type="ECO:0000256" key="5">
    <source>
        <dbReference type="ARBA" id="ARBA00022801"/>
    </source>
</evidence>
<evidence type="ECO:0000256" key="2">
    <source>
        <dbReference type="ARBA" id="ARBA00011073"/>
    </source>
</evidence>
<keyword evidence="6" id="KW-0720">Serine protease</keyword>
<dbReference type="GO" id="GO:0004252">
    <property type="term" value="F:serine-type endopeptidase activity"/>
    <property type="evidence" value="ECO:0007669"/>
    <property type="project" value="InterPro"/>
</dbReference>
<accession>A0A8T0K6D8</accession>
<keyword evidence="3 9" id="KW-0645">Protease</keyword>
<comment type="similarity">
    <text evidence="2 7">Belongs to the peptidase S8 family.</text>
</comment>
<reference evidence="9 10" key="1">
    <citation type="submission" date="2020-05" db="EMBL/GenBank/DDBJ databases">
        <title>Vigna angularis (adzuki bean) Var. LongXiaoDou No. 4 denovo assembly.</title>
        <authorList>
            <person name="Xiang H."/>
        </authorList>
    </citation>
    <scope>NUCLEOTIDE SEQUENCE [LARGE SCALE GENOMIC DNA]</scope>
    <source>
        <tissue evidence="9">Leaf</tissue>
    </source>
</reference>
<feature type="domain" description="Peptidase S8/S53" evidence="8">
    <location>
        <begin position="63"/>
        <end position="198"/>
    </location>
</feature>
<gene>
    <name evidence="9" type="ORF">HKW66_Vig0129840</name>
</gene>
<dbReference type="CDD" id="cd02120">
    <property type="entry name" value="PA_subtilisin_like"/>
    <property type="match status" value="1"/>
</dbReference>
<evidence type="ECO:0000313" key="10">
    <source>
        <dbReference type="Proteomes" id="UP000743370"/>
    </source>
</evidence>
<comment type="caution">
    <text evidence="9">The sequence shown here is derived from an EMBL/GenBank/DDBJ whole genome shotgun (WGS) entry which is preliminary data.</text>
</comment>
<dbReference type="PROSITE" id="PS51892">
    <property type="entry name" value="SUBTILASE"/>
    <property type="match status" value="1"/>
</dbReference>
<keyword evidence="4" id="KW-0732">Signal</keyword>
<dbReference type="GO" id="GO:0005576">
    <property type="term" value="C:extracellular region"/>
    <property type="evidence" value="ECO:0007669"/>
    <property type="project" value="UniProtKB-SubCell"/>
</dbReference>
<dbReference type="EMBL" id="JABFOF010000007">
    <property type="protein sequence ID" value="KAG2391255.1"/>
    <property type="molecule type" value="Genomic_DNA"/>
</dbReference>